<reference evidence="2" key="1">
    <citation type="submission" date="2016-11" db="EMBL/GenBank/DDBJ databases">
        <title>Actinomyces gypaetusis sp. nov. isolated from Gypaetus barbatus in Qinghai Tibet Plateau China.</title>
        <authorList>
            <person name="Meng X."/>
        </authorList>
    </citation>
    <scope>NUCLEOTIDE SEQUENCE [LARGE SCALE GENOMIC DNA]</scope>
    <source>
        <strain evidence="2">DSM 15383</strain>
    </source>
</reference>
<sequence>MAGFANDPQKSRLAQLWVEATGQSDAFPIELVKDLTLHHEAAPLLGHVLLDALEEAGFAPDEVAAVGACAETTELVGLCVLFAAASRGLGIDAFQVEGRTPSALKLMGPSTEERNLVLVIDGAGPAQVAAAVQVCQEAGGKVVSLVQLLAEDDADVDSAAQQEITALGIGLVTLFTVSDVVAG</sequence>
<gene>
    <name evidence="1" type="ORF">BM477_07235</name>
</gene>
<dbReference type="InterPro" id="IPR029057">
    <property type="entry name" value="PRTase-like"/>
</dbReference>
<protein>
    <recommendedName>
        <fullName evidence="3">Orotate phosphoribosyltransferase</fullName>
    </recommendedName>
</protein>
<dbReference type="Proteomes" id="UP000186465">
    <property type="component" value="Unassembled WGS sequence"/>
</dbReference>
<proteinExistence type="predicted"/>
<dbReference type="STRING" id="156892.BM477_07235"/>
<keyword evidence="2" id="KW-1185">Reference proteome</keyword>
<evidence type="ECO:0008006" key="3">
    <source>
        <dbReference type="Google" id="ProtNLM"/>
    </source>
</evidence>
<dbReference type="Gene3D" id="3.40.50.2020">
    <property type="match status" value="1"/>
</dbReference>
<dbReference type="AlphaFoldDB" id="A0A1Q5PKK0"/>
<organism evidence="1 2">
    <name type="scientific">Boudabousia marimammalium</name>
    <dbReference type="NCBI Taxonomy" id="156892"/>
    <lineage>
        <taxon>Bacteria</taxon>
        <taxon>Bacillati</taxon>
        <taxon>Actinomycetota</taxon>
        <taxon>Actinomycetes</taxon>
        <taxon>Actinomycetales</taxon>
        <taxon>Actinomycetaceae</taxon>
        <taxon>Boudabousia</taxon>
    </lineage>
</organism>
<evidence type="ECO:0000313" key="1">
    <source>
        <dbReference type="EMBL" id="OKL46734.1"/>
    </source>
</evidence>
<accession>A0A1Q5PKK0</accession>
<name>A0A1Q5PKK0_9ACTO</name>
<comment type="caution">
    <text evidence="1">The sequence shown here is derived from an EMBL/GenBank/DDBJ whole genome shotgun (WGS) entry which is preliminary data.</text>
</comment>
<dbReference type="EMBL" id="MPDM01000008">
    <property type="protein sequence ID" value="OKL46734.1"/>
    <property type="molecule type" value="Genomic_DNA"/>
</dbReference>
<evidence type="ECO:0000313" key="2">
    <source>
        <dbReference type="Proteomes" id="UP000186465"/>
    </source>
</evidence>
<dbReference type="OrthoDB" id="1493031at2"/>
<dbReference type="RefSeq" id="WP_075362021.1">
    <property type="nucleotide sequence ID" value="NZ_MPDM01000008.1"/>
</dbReference>